<evidence type="ECO:0000313" key="2">
    <source>
        <dbReference type="EMBL" id="MBB6571197.1"/>
    </source>
</evidence>
<dbReference type="Gene3D" id="3.60.10.10">
    <property type="entry name" value="Endonuclease/exonuclease/phosphatase"/>
    <property type="match status" value="1"/>
</dbReference>
<evidence type="ECO:0000313" key="4">
    <source>
        <dbReference type="Proteomes" id="UP000534306"/>
    </source>
</evidence>
<evidence type="ECO:0000259" key="1">
    <source>
        <dbReference type="Pfam" id="PF03372"/>
    </source>
</evidence>
<dbReference type="GO" id="GO:0004519">
    <property type="term" value="F:endonuclease activity"/>
    <property type="evidence" value="ECO:0007669"/>
    <property type="project" value="UniProtKB-KW"/>
</dbReference>
<dbReference type="RefSeq" id="WP_171676358.1">
    <property type="nucleotide sequence ID" value="NZ_BAAAGT010000015.1"/>
</dbReference>
<dbReference type="GO" id="GO:0004527">
    <property type="term" value="F:exonuclease activity"/>
    <property type="evidence" value="ECO:0007669"/>
    <property type="project" value="UniProtKB-KW"/>
</dbReference>
<keyword evidence="2" id="KW-0378">Hydrolase</keyword>
<dbReference type="EMBL" id="JACHKF010000001">
    <property type="protein sequence ID" value="MBB6571197.1"/>
    <property type="molecule type" value="Genomic_DNA"/>
</dbReference>
<dbReference type="SUPFAM" id="SSF56219">
    <property type="entry name" value="DNase I-like"/>
    <property type="match status" value="1"/>
</dbReference>
<reference evidence="2 5" key="2">
    <citation type="submission" date="2020-08" db="EMBL/GenBank/DDBJ databases">
        <title>Sequencing the genomes of 1000 actinobacteria strains.</title>
        <authorList>
            <person name="Klenk H.-P."/>
        </authorList>
    </citation>
    <scope>NUCLEOTIDE SEQUENCE [LARGE SCALE GENOMIC DNA]</scope>
    <source>
        <strain evidence="2 5">DSM 15626</strain>
    </source>
</reference>
<comment type="caution">
    <text evidence="3">The sequence shown here is derived from an EMBL/GenBank/DDBJ whole genome shotgun (WGS) entry which is preliminary data.</text>
</comment>
<keyword evidence="3" id="KW-0269">Exonuclease</keyword>
<gene>
    <name evidence="2" type="ORF">HNR71_006834</name>
    <name evidence="3" type="ORF">HPO96_24435</name>
</gene>
<evidence type="ECO:0000313" key="5">
    <source>
        <dbReference type="Proteomes" id="UP000553957"/>
    </source>
</evidence>
<keyword evidence="3" id="KW-0255">Endonuclease</keyword>
<feature type="domain" description="Endonuclease/exonuclease/phosphatase" evidence="1">
    <location>
        <begin position="7"/>
        <end position="223"/>
    </location>
</feature>
<evidence type="ECO:0000313" key="3">
    <source>
        <dbReference type="EMBL" id="NOL43396.1"/>
    </source>
</evidence>
<sequence>MRLTVASLNTRGTPLLSSQLSSRYAALGAAFEAAEVDVVNLQEVWTHYHLWQLIRAMPSYRFTSFRRSLAGPAGGLLTLSRLPVVRTRYHRLSALKGVLATALPGVTVANTHLLANRDGDWSESNRYYSKHQAQLAALSRVLPALEPPLVLSGDFNLARDSSLYGQLVRAVGLVDAFGADCPPTFHAAYLPPGRTPHCIDYAFVTSSMTVDVARLNQSLPSDHLGLEVRIHVDSVG</sequence>
<keyword evidence="4" id="KW-1185">Reference proteome</keyword>
<dbReference type="Pfam" id="PF03372">
    <property type="entry name" value="Exo_endo_phos"/>
    <property type="match status" value="1"/>
</dbReference>
<protein>
    <submittedName>
        <fullName evidence="2 3">Endonuclease/exonuclease/phosphatase</fullName>
    </submittedName>
</protein>
<reference evidence="3 4" key="1">
    <citation type="submission" date="2020-05" db="EMBL/GenBank/DDBJ databases">
        <title>Genome sequence of Kribbella sandramycini ATCC 39419.</title>
        <authorList>
            <person name="Maclea K.S."/>
            <person name="Fair J.L."/>
        </authorList>
    </citation>
    <scope>NUCLEOTIDE SEQUENCE [LARGE SCALE GENOMIC DNA]</scope>
    <source>
        <strain evidence="3 4">ATCC 39419</strain>
    </source>
</reference>
<keyword evidence="3" id="KW-0540">Nuclease</keyword>
<dbReference type="Proteomes" id="UP000534306">
    <property type="component" value="Unassembled WGS sequence"/>
</dbReference>
<dbReference type="InterPro" id="IPR005135">
    <property type="entry name" value="Endo/exonuclease/phosphatase"/>
</dbReference>
<dbReference type="InterPro" id="IPR036691">
    <property type="entry name" value="Endo/exonu/phosph_ase_sf"/>
</dbReference>
<organism evidence="3 4">
    <name type="scientific">Kribbella sandramycini</name>
    <dbReference type="NCBI Taxonomy" id="60450"/>
    <lineage>
        <taxon>Bacteria</taxon>
        <taxon>Bacillati</taxon>
        <taxon>Actinomycetota</taxon>
        <taxon>Actinomycetes</taxon>
        <taxon>Propionibacteriales</taxon>
        <taxon>Kribbellaceae</taxon>
        <taxon>Kribbella</taxon>
    </lineage>
</organism>
<name>A0A7Y4L574_9ACTN</name>
<dbReference type="Proteomes" id="UP000553957">
    <property type="component" value="Unassembled WGS sequence"/>
</dbReference>
<proteinExistence type="predicted"/>
<accession>A0A7Y4L574</accession>
<dbReference type="AlphaFoldDB" id="A0A7Y4L574"/>
<dbReference type="EMBL" id="JABJRC010000006">
    <property type="protein sequence ID" value="NOL43396.1"/>
    <property type="molecule type" value="Genomic_DNA"/>
</dbReference>